<feature type="compositionally biased region" description="Basic residues" evidence="8">
    <location>
        <begin position="474"/>
        <end position="483"/>
    </location>
</feature>
<protein>
    <recommendedName>
        <fullName evidence="2">Eukaryotic translation initiation factor 2A</fullName>
    </recommendedName>
</protein>
<feature type="compositionally biased region" description="Basic residues" evidence="8">
    <location>
        <begin position="523"/>
        <end position="532"/>
    </location>
</feature>
<dbReference type="InterPro" id="IPR011044">
    <property type="entry name" value="Quino_amine_DH_bsu"/>
</dbReference>
<dbReference type="SUPFAM" id="SSF50969">
    <property type="entry name" value="YVTN repeat-like/Quinoprotein amine dehydrogenase"/>
    <property type="match status" value="1"/>
</dbReference>
<feature type="region of interest" description="Disordered" evidence="8">
    <location>
        <begin position="421"/>
        <end position="645"/>
    </location>
</feature>
<dbReference type="PANTHER" id="PTHR13227">
    <property type="entry name" value="EUKARYOTIC TRANSLATION INITIATION FACTOR 2A"/>
    <property type="match status" value="1"/>
</dbReference>
<dbReference type="InterPro" id="IPR011387">
    <property type="entry name" value="TIF2A"/>
</dbReference>
<evidence type="ECO:0000256" key="7">
    <source>
        <dbReference type="ARBA" id="ARBA00022917"/>
    </source>
</evidence>
<feature type="compositionally biased region" description="Low complexity" evidence="8">
    <location>
        <begin position="447"/>
        <end position="463"/>
    </location>
</feature>
<keyword evidence="3" id="KW-0396">Initiation factor</keyword>
<evidence type="ECO:0000256" key="2">
    <source>
        <dbReference type="ARBA" id="ARBA00013819"/>
    </source>
</evidence>
<keyword evidence="6" id="KW-0810">Translation regulation</keyword>
<dbReference type="GO" id="GO:0000049">
    <property type="term" value="F:tRNA binding"/>
    <property type="evidence" value="ECO:0007669"/>
    <property type="project" value="TreeGrafter"/>
</dbReference>
<evidence type="ECO:0000256" key="8">
    <source>
        <dbReference type="SAM" id="MobiDB-lite"/>
    </source>
</evidence>
<name>A0A0G4NJL0_VERLO</name>
<gene>
    <name evidence="10" type="ORF">BN1723_007173</name>
</gene>
<dbReference type="Pfam" id="PF08662">
    <property type="entry name" value="eIF2A"/>
    <property type="match status" value="2"/>
</dbReference>
<evidence type="ECO:0000256" key="3">
    <source>
        <dbReference type="ARBA" id="ARBA00022540"/>
    </source>
</evidence>
<dbReference type="InterPro" id="IPR013979">
    <property type="entry name" value="TIF_beta_prop-like"/>
</dbReference>
<dbReference type="GO" id="GO:0003729">
    <property type="term" value="F:mRNA binding"/>
    <property type="evidence" value="ECO:0007669"/>
    <property type="project" value="TreeGrafter"/>
</dbReference>
<feature type="compositionally biased region" description="Polar residues" evidence="8">
    <location>
        <begin position="602"/>
        <end position="612"/>
    </location>
</feature>
<dbReference type="AlphaFoldDB" id="A0A0G4NJL0"/>
<feature type="domain" description="Translation initiation factor beta propellor-like" evidence="9">
    <location>
        <begin position="225"/>
        <end position="347"/>
    </location>
</feature>
<dbReference type="Gene3D" id="2.130.10.10">
    <property type="entry name" value="YVTN repeat-like/Quinoprotein amine dehydrogenase"/>
    <property type="match status" value="2"/>
</dbReference>
<organism evidence="10 11">
    <name type="scientific">Verticillium longisporum</name>
    <name type="common">Verticillium dahliae var. longisporum</name>
    <dbReference type="NCBI Taxonomy" id="100787"/>
    <lineage>
        <taxon>Eukaryota</taxon>
        <taxon>Fungi</taxon>
        <taxon>Dikarya</taxon>
        <taxon>Ascomycota</taxon>
        <taxon>Pezizomycotina</taxon>
        <taxon>Sordariomycetes</taxon>
        <taxon>Hypocreomycetidae</taxon>
        <taxon>Glomerellales</taxon>
        <taxon>Plectosphaerellaceae</taxon>
        <taxon>Verticillium</taxon>
    </lineage>
</organism>
<dbReference type="Proteomes" id="UP000045706">
    <property type="component" value="Unassembled WGS sequence"/>
</dbReference>
<keyword evidence="7" id="KW-0648">Protein biosynthesis</keyword>
<evidence type="ECO:0000256" key="1">
    <source>
        <dbReference type="ARBA" id="ARBA00009573"/>
    </source>
</evidence>
<evidence type="ECO:0000313" key="10">
    <source>
        <dbReference type="EMBL" id="CRK46664.1"/>
    </source>
</evidence>
<evidence type="ECO:0000313" key="11">
    <source>
        <dbReference type="Proteomes" id="UP000045706"/>
    </source>
</evidence>
<keyword evidence="5" id="KW-0677">Repeat</keyword>
<dbReference type="GO" id="GO:0043022">
    <property type="term" value="F:ribosome binding"/>
    <property type="evidence" value="ECO:0007669"/>
    <property type="project" value="TreeGrafter"/>
</dbReference>
<evidence type="ECO:0000259" key="9">
    <source>
        <dbReference type="Pfam" id="PF08662"/>
    </source>
</evidence>
<sequence>MAAIQVRQWVGSRRCAMGVEAAPDRIVKAVKVYSVPQFAQPISQKTFFKGDKVQLKWNNKGTSLLVLAQTDVDKSNKSYYGETTLYLLSVNGSFDARVPLDKEGPIHDVTWSPNSKEFGVIYGYMPAKSVIFNHRAVPTHSFPLGPRNTIIFSPTGRFALLAGFGNLAGQIDVYDLEKDFRKVTTIESGNPSICVWSPDSRYILTATTSPRLRVDNGIKLWHVGEFGVIYGYMPAKSVIFNHRAVPTHSFPLGPRNTIIFSPTGRFALLAGFGNLAGQIDVYDLEKDFRKVTTIESGNPSICVWSPDSRYILTATTSPRLRVDNGVKLWHVGGSIMYNEDMTELYNVLWRPMALDAVAGGDPLSPVPTPHSSATTYLGTIKTPSKPAGAYRPPGARGLATPLHFKREDEGGSVHVVGSGYGPTNGATPIGANGFGRPRRGVPGAEFAQGVPGAAPAIPGAAPADGDENLSKAAQKNKKKRGGRKGKDGEGEGAEFAQGVPGAAPAIPGAAPADGDENLSKAAQKNKKKRGGRKGKDGEGEGQPQGQGQGQGQHGQGRGDGRGHGREGGYANGGASLAPPSHDHRSGSGSDGRSPERRGGGQHRQTLRSQSRNPGRRNRSNTARGQNGAPPVPTMQDGQLGGAAAGVAAVDMSQNPDAKKIRSLQKKVRAIEDLEMRLAGGEKLEDTQMKKIHDQVVSPQGARGAREVVSVVVNG</sequence>
<dbReference type="GO" id="GO:0006417">
    <property type="term" value="P:regulation of translation"/>
    <property type="evidence" value="ECO:0007669"/>
    <property type="project" value="UniProtKB-KW"/>
</dbReference>
<feature type="compositionally biased region" description="Gly residues" evidence="8">
    <location>
        <begin position="540"/>
        <end position="555"/>
    </location>
</feature>
<feature type="domain" description="Translation initiation factor beta propellor-like" evidence="9">
    <location>
        <begin position="45"/>
        <end position="223"/>
    </location>
</feature>
<reference evidence="11" key="1">
    <citation type="submission" date="2015-05" db="EMBL/GenBank/DDBJ databases">
        <authorList>
            <person name="Fogelqvist Johan"/>
        </authorList>
    </citation>
    <scope>NUCLEOTIDE SEQUENCE [LARGE SCALE GENOMIC DNA]</scope>
</reference>
<feature type="compositionally biased region" description="Basic and acidic residues" evidence="8">
    <location>
        <begin position="556"/>
        <end position="566"/>
    </location>
</feature>
<keyword evidence="4" id="KW-0853">WD repeat</keyword>
<feature type="compositionally biased region" description="Low complexity" evidence="8">
    <location>
        <begin position="496"/>
        <end position="512"/>
    </location>
</feature>
<dbReference type="EMBL" id="CVQI01035939">
    <property type="protein sequence ID" value="CRK46664.1"/>
    <property type="molecule type" value="Genomic_DNA"/>
</dbReference>
<dbReference type="GO" id="GO:0022627">
    <property type="term" value="C:cytosolic small ribosomal subunit"/>
    <property type="evidence" value="ECO:0007669"/>
    <property type="project" value="TreeGrafter"/>
</dbReference>
<accession>A0A0G4NJL0</accession>
<dbReference type="InterPro" id="IPR015943">
    <property type="entry name" value="WD40/YVTN_repeat-like_dom_sf"/>
</dbReference>
<dbReference type="PANTHER" id="PTHR13227:SF0">
    <property type="entry name" value="EUKARYOTIC TRANSLATION INITIATION FACTOR 2A"/>
    <property type="match status" value="1"/>
</dbReference>
<evidence type="ECO:0000256" key="6">
    <source>
        <dbReference type="ARBA" id="ARBA00022845"/>
    </source>
</evidence>
<dbReference type="GO" id="GO:0003743">
    <property type="term" value="F:translation initiation factor activity"/>
    <property type="evidence" value="ECO:0007669"/>
    <property type="project" value="UniProtKB-KW"/>
</dbReference>
<dbReference type="FunFam" id="2.130.10.10:FF:000599">
    <property type="entry name" value="Eukaryotic translation initiation factor 2A"/>
    <property type="match status" value="1"/>
</dbReference>
<comment type="similarity">
    <text evidence="1">Belongs to the WD repeat EIF2A family.</text>
</comment>
<evidence type="ECO:0000256" key="4">
    <source>
        <dbReference type="ARBA" id="ARBA00022574"/>
    </source>
</evidence>
<evidence type="ECO:0000256" key="5">
    <source>
        <dbReference type="ARBA" id="ARBA00022737"/>
    </source>
</evidence>
<proteinExistence type="inferred from homology"/>